<dbReference type="Gene3D" id="3.50.50.60">
    <property type="entry name" value="FAD/NAD(P)-binding domain"/>
    <property type="match status" value="2"/>
</dbReference>
<dbReference type="InterPro" id="IPR051473">
    <property type="entry name" value="P2Ox-like"/>
</dbReference>
<dbReference type="PANTHER" id="PTHR42784">
    <property type="entry name" value="PYRANOSE 2-OXIDASE"/>
    <property type="match status" value="1"/>
</dbReference>
<sequence>MHVDARILPNGSIIEGDICIIGAGAAGISMALDWKDLKQKVILLEGGGFEYESQIQDLNKGSLSGQKYYPLRSSRLHYFGGTTGHWAGMCAPFDELDFKKRDWVPHSGWPISKKELDPYYAKAQKIYQLGPYNYDLSFWEQQEKNYNALPFNEQVIWNKMWQFCESSRIGQVYADTIKEAKNIHLYTYANATNIVSNEALNKITEVEVKNHEGKNHIVKAKKFILACGTIQNVRLLLASNKQAKRGLGNENDVVGRYFMEHIETSTSDLYLFKDFKTDLYSWPSNPRYTRAELAFTEETQKKHELLNGTLGFLPLKVAKHFKPRMLTWQNEDPRKSADNMFSNWREADKLSKKNPDSETDKAYQLDIRIEQAPNPNSRVTLTSEKDALGVPLPNLNWELTALDKKSIRRLNKLFAQQVGLSGIGRVQIRDWLRDENDDTFPEHTNGGWHHMGATRMNENPKMGVVDRNCKVHGIANLFVAGAACYPTSGAPNPTLTLTALTLRLSDHIKQNFKT</sequence>
<protein>
    <submittedName>
        <fullName evidence="8">FAD-dependent oxidoreductase</fullName>
    </submittedName>
</protein>
<reference evidence="8 9" key="1">
    <citation type="submission" date="2024-04" db="EMBL/GenBank/DDBJ databases">
        <title>whole genome sequencing of Lutimonas vermicola strain IMCC1616.</title>
        <authorList>
            <person name="Bae S.S."/>
        </authorList>
    </citation>
    <scope>NUCLEOTIDE SEQUENCE [LARGE SCALE GENOMIC DNA]</scope>
    <source>
        <strain evidence="8 9">IMCC1616</strain>
    </source>
</reference>
<dbReference type="Proteomes" id="UP001474120">
    <property type="component" value="Unassembled WGS sequence"/>
</dbReference>
<evidence type="ECO:0000256" key="2">
    <source>
        <dbReference type="ARBA" id="ARBA00010790"/>
    </source>
</evidence>
<dbReference type="InterPro" id="IPR036188">
    <property type="entry name" value="FAD/NAD-bd_sf"/>
</dbReference>
<dbReference type="EMBL" id="JBCDNA010000002">
    <property type="protein sequence ID" value="MEL4456237.1"/>
    <property type="molecule type" value="Genomic_DNA"/>
</dbReference>
<dbReference type="SUPFAM" id="SSF51905">
    <property type="entry name" value="FAD/NAD(P)-binding domain"/>
    <property type="match status" value="1"/>
</dbReference>
<dbReference type="PANTHER" id="PTHR42784:SF1">
    <property type="entry name" value="PYRANOSE 2-OXIDASE"/>
    <property type="match status" value="1"/>
</dbReference>
<name>A0ABU9L3S2_9FLAO</name>
<keyword evidence="3" id="KW-0285">Flavoprotein</keyword>
<organism evidence="8 9">
    <name type="scientific">Lutimonas vermicola</name>
    <dbReference type="NCBI Taxonomy" id="414288"/>
    <lineage>
        <taxon>Bacteria</taxon>
        <taxon>Pseudomonadati</taxon>
        <taxon>Bacteroidota</taxon>
        <taxon>Flavobacteriia</taxon>
        <taxon>Flavobacteriales</taxon>
        <taxon>Flavobacteriaceae</taxon>
        <taxon>Lutimonas</taxon>
    </lineage>
</organism>
<dbReference type="InterPro" id="IPR007867">
    <property type="entry name" value="GMC_OxRtase_C"/>
</dbReference>
<dbReference type="RefSeq" id="WP_342160314.1">
    <property type="nucleotide sequence ID" value="NZ_JBCDNA010000002.1"/>
</dbReference>
<proteinExistence type="inferred from homology"/>
<dbReference type="Pfam" id="PF05199">
    <property type="entry name" value="GMC_oxred_C"/>
    <property type="match status" value="1"/>
</dbReference>
<accession>A0ABU9L3S2</accession>
<evidence type="ECO:0000256" key="3">
    <source>
        <dbReference type="ARBA" id="ARBA00022630"/>
    </source>
</evidence>
<evidence type="ECO:0000313" key="8">
    <source>
        <dbReference type="EMBL" id="MEL4456237.1"/>
    </source>
</evidence>
<evidence type="ECO:0000256" key="1">
    <source>
        <dbReference type="ARBA" id="ARBA00001974"/>
    </source>
</evidence>
<dbReference type="InterPro" id="IPR006076">
    <property type="entry name" value="FAD-dep_OxRdtase"/>
</dbReference>
<comment type="cofactor">
    <cofactor evidence="1">
        <name>FAD</name>
        <dbReference type="ChEBI" id="CHEBI:57692"/>
    </cofactor>
</comment>
<evidence type="ECO:0000256" key="4">
    <source>
        <dbReference type="ARBA" id="ARBA00022827"/>
    </source>
</evidence>
<keyword evidence="4" id="KW-0274">FAD</keyword>
<evidence type="ECO:0000259" key="7">
    <source>
        <dbReference type="Pfam" id="PF05199"/>
    </source>
</evidence>
<feature type="domain" description="Glucose-methanol-choline oxidoreductase C-terminal" evidence="7">
    <location>
        <begin position="373"/>
        <end position="500"/>
    </location>
</feature>
<comment type="caution">
    <text evidence="8">The sequence shown here is derived from an EMBL/GenBank/DDBJ whole genome shotgun (WGS) entry which is preliminary data.</text>
</comment>
<feature type="domain" description="FAD dependent oxidoreductase" evidence="6">
    <location>
        <begin position="17"/>
        <end position="229"/>
    </location>
</feature>
<gene>
    <name evidence="8" type="ORF">AABB81_10045</name>
</gene>
<evidence type="ECO:0000256" key="5">
    <source>
        <dbReference type="ARBA" id="ARBA00023002"/>
    </source>
</evidence>
<evidence type="ECO:0000313" key="9">
    <source>
        <dbReference type="Proteomes" id="UP001474120"/>
    </source>
</evidence>
<evidence type="ECO:0000259" key="6">
    <source>
        <dbReference type="Pfam" id="PF01266"/>
    </source>
</evidence>
<dbReference type="Pfam" id="PF01266">
    <property type="entry name" value="DAO"/>
    <property type="match status" value="1"/>
</dbReference>
<comment type="similarity">
    <text evidence="2">Belongs to the GMC oxidoreductase family.</text>
</comment>
<keyword evidence="9" id="KW-1185">Reference proteome</keyword>
<keyword evidence="5" id="KW-0560">Oxidoreductase</keyword>